<accession>A0AAV1CNQ3</accession>
<evidence type="ECO:0000259" key="2">
    <source>
        <dbReference type="Pfam" id="PF11935"/>
    </source>
</evidence>
<proteinExistence type="predicted"/>
<evidence type="ECO:0000313" key="4">
    <source>
        <dbReference type="EMBL" id="CAI9097241.1"/>
    </source>
</evidence>
<dbReference type="EMBL" id="OX459120">
    <property type="protein sequence ID" value="CAI9097241.1"/>
    <property type="molecule type" value="Genomic_DNA"/>
</dbReference>
<dbReference type="Pfam" id="PF11935">
    <property type="entry name" value="SYMPK_PTA1_N"/>
    <property type="match status" value="1"/>
</dbReference>
<feature type="region of interest" description="Disordered" evidence="1">
    <location>
        <begin position="1274"/>
        <end position="1324"/>
    </location>
</feature>
<reference evidence="4" key="1">
    <citation type="submission" date="2023-03" db="EMBL/GenBank/DDBJ databases">
        <authorList>
            <person name="Julca I."/>
        </authorList>
    </citation>
    <scope>NUCLEOTIDE SEQUENCE</scope>
</reference>
<feature type="domain" description="Symplekin C-terminal" evidence="3">
    <location>
        <begin position="1060"/>
        <end position="1238"/>
    </location>
</feature>
<organism evidence="4 5">
    <name type="scientific">Oldenlandia corymbosa var. corymbosa</name>
    <dbReference type="NCBI Taxonomy" id="529605"/>
    <lineage>
        <taxon>Eukaryota</taxon>
        <taxon>Viridiplantae</taxon>
        <taxon>Streptophyta</taxon>
        <taxon>Embryophyta</taxon>
        <taxon>Tracheophyta</taxon>
        <taxon>Spermatophyta</taxon>
        <taxon>Magnoliopsida</taxon>
        <taxon>eudicotyledons</taxon>
        <taxon>Gunneridae</taxon>
        <taxon>Pentapetalae</taxon>
        <taxon>asterids</taxon>
        <taxon>lamiids</taxon>
        <taxon>Gentianales</taxon>
        <taxon>Rubiaceae</taxon>
        <taxon>Rubioideae</taxon>
        <taxon>Spermacoceae</taxon>
        <taxon>Hedyotis-Oldenlandia complex</taxon>
        <taxon>Oldenlandia</taxon>
    </lineage>
</organism>
<dbReference type="InterPro" id="IPR016024">
    <property type="entry name" value="ARM-type_fold"/>
</dbReference>
<dbReference type="InterPro" id="IPR011989">
    <property type="entry name" value="ARM-like"/>
</dbReference>
<keyword evidence="5" id="KW-1185">Reference proteome</keyword>
<sequence length="1324" mass="143568">MAVISPEKLAGLINSAKFDGDITSKLNYLRSLSHQLYDADSALLSDFLPPLLELLSDRFGPVRKFTAEMIGGIGLKYTEYVPEIVPVLIPALKDDTPAVARQAIRCGTEIFRATLVKVALEGLYSNNLDATLESSWAWMLKFRDEIKSLAFQAGSDGRRFLAIKFMEIVVLLYTPNPYGSSDPSSDQISEGKVEDFNISWLRGGHPILNVGDLSIEATQSLGLLLDQLRFPTVKSHSNLMIILLINSLSAIASKRPAFYGRILPVLLGLEPSSSRGKGVHHALKTAFLSCLNCAHPGAAPWRDRLIGALKDLEGGAKNVVSPAAFQSNGSLEEENDIMISQDVKPTAMELDLVRNNTSRKRLGVQDNSEILDDEMSGKRAKSTPPVTKEVKKELAGNETRVPPSELGASKVKVEKDNGPVQQLVSMFGALVAQGEKAVASLEILISSISADLLAEVVIANMQNLPSVCPPAEADEASSSDKESHTRLIGSNSELANLGSLLASILSQSSASPVKDTPMDSLPSAQNVSEPLESLNVHGFTDASEDAPLTPTVSSHEHVKMENIVSGTASDVIDVGNLKSGIPGLDVPVHHDTMIITSMGSAELQDASQDQVSSLARSSLDVFPSASTDKSEELSPGATVADTCGIISSTATSAGFPKQLPLPKISAPVLTLTNEQSDILQKAAFVRITDAYRQIAIAGASQACLSVLAFLGVKFPLDLDSWKILQTHILSDYENHEGHELTLRVLYRLYGEAEQDHDFVSSTTATSVYETFLLAVAETLRSSFPASDKSLNKLLCEVPYLPKSIFVLLEEMCCTGSGNKDDKLNAERVRQGLGIIWSLISSRPPFRDACLEIALKSATHLFEEVRDKALRLVVNRLYPLPSISQQIENFAREMLVSAAKSIPLVEKNEFSDGASAVPQEEPIMEKSSSELPSINASSKEQSADNYQLLVPQSTPASLLAEGQRRMDLYFALCTKNHSLFRQVFVIYETIPEALKQAVIHRIPKLVPAIGQSSELLSIISDPPAGSEELVVQVLRTLIGITTPSPELLSIARRLYDTQVKDVEILILILPFLPKDQVLAIFPHLVSAPSEKFHVALSRILQGSIGSSESLTPAEVLIAIHGIDPERDGIPLKKVTDACNACFEQQQIFTHQVLAKVLNQLVEQIPIPLLFMRTVLQAIGAFPSLVDFVMEILSRLVNKQIWRYPKQWVGFVRCALLTKPKSFGVLLQLPPAQLENALNRTPALREPLIAHASQSHIKSSLPRSVLAVLGLASDAQSSALPKPTNPQPGEKSELEPSQSSHVQSGDTSKSDKEVVDEKSKESSDAS</sequence>
<name>A0AAV1CNQ3_OLDCO</name>
<feature type="compositionally biased region" description="Basic and acidic residues" evidence="1">
    <location>
        <begin position="1306"/>
        <end position="1324"/>
    </location>
</feature>
<dbReference type="InterPro" id="IPR032460">
    <property type="entry name" value="Symplekin/Pta1_N"/>
</dbReference>
<evidence type="ECO:0000313" key="5">
    <source>
        <dbReference type="Proteomes" id="UP001161247"/>
    </source>
</evidence>
<dbReference type="PANTHER" id="PTHR47184:SF2">
    <property type="entry name" value="SYMPLEKIN"/>
    <property type="match status" value="1"/>
</dbReference>
<feature type="domain" description="Symplekin/Pta1 N-terminal" evidence="2">
    <location>
        <begin position="97"/>
        <end position="312"/>
    </location>
</feature>
<feature type="region of interest" description="Disordered" evidence="1">
    <location>
        <begin position="373"/>
        <end position="404"/>
    </location>
</feature>
<feature type="compositionally biased region" description="Polar residues" evidence="1">
    <location>
        <begin position="1293"/>
        <end position="1305"/>
    </location>
</feature>
<feature type="region of interest" description="Disordered" evidence="1">
    <location>
        <begin position="912"/>
        <end position="935"/>
    </location>
</feature>
<dbReference type="InterPro" id="IPR022075">
    <property type="entry name" value="Symplekin_C"/>
</dbReference>
<dbReference type="Gene3D" id="1.25.10.10">
    <property type="entry name" value="Leucine-rich Repeat Variant"/>
    <property type="match status" value="1"/>
</dbReference>
<dbReference type="Pfam" id="PF12295">
    <property type="entry name" value="Symplekin_C"/>
    <property type="match status" value="1"/>
</dbReference>
<dbReference type="PANTHER" id="PTHR47184">
    <property type="entry name" value="PHOSPHATIDYLINOSITOL 3-AND 4-KINASE FAMILY PROTEIN-RELATED"/>
    <property type="match status" value="1"/>
</dbReference>
<protein>
    <submittedName>
        <fullName evidence="4">OLC1v1033622C6</fullName>
    </submittedName>
</protein>
<gene>
    <name evidence="4" type="ORF">OLC1_LOCUS7788</name>
</gene>
<dbReference type="Proteomes" id="UP001161247">
    <property type="component" value="Chromosome 3"/>
</dbReference>
<dbReference type="SUPFAM" id="SSF48371">
    <property type="entry name" value="ARM repeat"/>
    <property type="match status" value="1"/>
</dbReference>
<evidence type="ECO:0000256" key="1">
    <source>
        <dbReference type="SAM" id="MobiDB-lite"/>
    </source>
</evidence>
<evidence type="ECO:0000259" key="3">
    <source>
        <dbReference type="Pfam" id="PF12295"/>
    </source>
</evidence>